<proteinExistence type="predicted"/>
<dbReference type="EMBL" id="CP034145">
    <property type="protein sequence ID" value="AZH25714.1"/>
    <property type="molecule type" value="Genomic_DNA"/>
</dbReference>
<dbReference type="Proteomes" id="UP000282007">
    <property type="component" value="Chromosome"/>
</dbReference>
<dbReference type="InterPro" id="IPR036890">
    <property type="entry name" value="HATPase_C_sf"/>
</dbReference>
<evidence type="ECO:0000313" key="2">
    <source>
        <dbReference type="EMBL" id="AZH25714.1"/>
    </source>
</evidence>
<dbReference type="GeneID" id="38471645"/>
<dbReference type="KEGG" id="haer:DU502_10125"/>
<dbReference type="SUPFAM" id="SSF55874">
    <property type="entry name" value="ATPase domain of HSP90 chaperone/DNA topoisomerase II/histidine kinase"/>
    <property type="match status" value="1"/>
</dbReference>
<evidence type="ECO:0000259" key="1">
    <source>
        <dbReference type="SMART" id="SM00387"/>
    </source>
</evidence>
<dbReference type="Pfam" id="PF02518">
    <property type="entry name" value="HATPase_c"/>
    <property type="match status" value="1"/>
</dbReference>
<dbReference type="OrthoDB" id="230688at2157"/>
<feature type="domain" description="Histidine kinase/HSP90-like ATPase" evidence="1">
    <location>
        <begin position="63"/>
        <end position="165"/>
    </location>
</feature>
<reference evidence="2 3" key="1">
    <citation type="submission" date="2018-07" db="EMBL/GenBank/DDBJ databases">
        <title>Genome sequences of Haloplanus aerogenes JCM 16430T.</title>
        <authorList>
            <person name="Kim Y.B."/>
            <person name="Roh S.W."/>
        </authorList>
    </citation>
    <scope>NUCLEOTIDE SEQUENCE [LARGE SCALE GENOMIC DNA]</scope>
    <source>
        <strain evidence="2 3">JCM 16430</strain>
    </source>
</reference>
<dbReference type="InterPro" id="IPR003594">
    <property type="entry name" value="HATPase_dom"/>
</dbReference>
<sequence>MTSAPVEAEINVLLVESAGRNALELGPQLVDADATLTIRTVTTLDAARQAVHDDVIDCVVCRHDPPTIDGVENALVHNDDPDPTLRIEAGVDDDWTDIRLHDDARGIPDDEWQVITGEAEITQLTHSSGLGLWLVRWVIDSYRGEVRRRRTADGTTIELHLRPVAAEQRQLDDVA</sequence>
<organism evidence="2 3">
    <name type="scientific">Haloplanus aerogenes</name>
    <dbReference type="NCBI Taxonomy" id="660522"/>
    <lineage>
        <taxon>Archaea</taxon>
        <taxon>Methanobacteriati</taxon>
        <taxon>Methanobacteriota</taxon>
        <taxon>Stenosarchaea group</taxon>
        <taxon>Halobacteria</taxon>
        <taxon>Halobacteriales</taxon>
        <taxon>Haloferacaceae</taxon>
        <taxon>Haloplanus</taxon>
    </lineage>
</organism>
<keyword evidence="3" id="KW-1185">Reference proteome</keyword>
<evidence type="ECO:0000313" key="3">
    <source>
        <dbReference type="Proteomes" id="UP000282007"/>
    </source>
</evidence>
<gene>
    <name evidence="2" type="ORF">DU502_10125</name>
</gene>
<name>A0A3G8QY20_9EURY</name>
<accession>A0A3G8QY20</accession>
<protein>
    <recommendedName>
        <fullName evidence="1">Histidine kinase/HSP90-like ATPase domain-containing protein</fullName>
    </recommendedName>
</protein>
<dbReference type="AlphaFoldDB" id="A0A3G8QY20"/>
<dbReference type="RefSeq" id="WP_121919249.1">
    <property type="nucleotide sequence ID" value="NZ_CP034145.1"/>
</dbReference>
<dbReference type="SMART" id="SM00387">
    <property type="entry name" value="HATPase_c"/>
    <property type="match status" value="1"/>
</dbReference>
<dbReference type="Gene3D" id="3.30.565.10">
    <property type="entry name" value="Histidine kinase-like ATPase, C-terminal domain"/>
    <property type="match status" value="1"/>
</dbReference>